<protein>
    <submittedName>
        <fullName evidence="2">Uncharacterized protein</fullName>
    </submittedName>
</protein>
<evidence type="ECO:0000313" key="3">
    <source>
        <dbReference type="Proteomes" id="UP001311232"/>
    </source>
</evidence>
<reference evidence="2 3" key="1">
    <citation type="submission" date="2021-06" db="EMBL/GenBank/DDBJ databases">
        <authorList>
            <person name="Palmer J.M."/>
        </authorList>
    </citation>
    <scope>NUCLEOTIDE SEQUENCE [LARGE SCALE GENOMIC DNA]</scope>
    <source>
        <strain evidence="2 3">MEX-2019</strain>
        <tissue evidence="2">Muscle</tissue>
    </source>
</reference>
<evidence type="ECO:0000256" key="1">
    <source>
        <dbReference type="SAM" id="MobiDB-lite"/>
    </source>
</evidence>
<feature type="non-terminal residue" evidence="2">
    <location>
        <position position="159"/>
    </location>
</feature>
<proteinExistence type="predicted"/>
<dbReference type="AlphaFoldDB" id="A0AAV9QVX3"/>
<gene>
    <name evidence="2" type="ORF">CRENBAI_009370</name>
</gene>
<evidence type="ECO:0000313" key="2">
    <source>
        <dbReference type="EMBL" id="KAK5600816.1"/>
    </source>
</evidence>
<keyword evidence="3" id="KW-1185">Reference proteome</keyword>
<feature type="compositionally biased region" description="Polar residues" evidence="1">
    <location>
        <begin position="37"/>
        <end position="48"/>
    </location>
</feature>
<dbReference type="EMBL" id="JAHHUM010002776">
    <property type="protein sequence ID" value="KAK5600816.1"/>
    <property type="molecule type" value="Genomic_DNA"/>
</dbReference>
<name>A0AAV9QVX3_9TELE</name>
<sequence>MTRPWQANARSPSLAPDRKPGPELQDEAAEESHHSVSKTGDPNNPTPQTKRHLSMPAAHTLSPHSYAPAAVAARNWSVHMSPQLVDRASKPGTKIQTILREAKCQLQHQLTPYQTGRLARPPSLVNSEEGYEKTPSPPPPKCDVDAFCRSLGEHFALTG</sequence>
<organism evidence="2 3">
    <name type="scientific">Crenichthys baileyi</name>
    <name type="common">White River springfish</name>
    <dbReference type="NCBI Taxonomy" id="28760"/>
    <lineage>
        <taxon>Eukaryota</taxon>
        <taxon>Metazoa</taxon>
        <taxon>Chordata</taxon>
        <taxon>Craniata</taxon>
        <taxon>Vertebrata</taxon>
        <taxon>Euteleostomi</taxon>
        <taxon>Actinopterygii</taxon>
        <taxon>Neopterygii</taxon>
        <taxon>Teleostei</taxon>
        <taxon>Neoteleostei</taxon>
        <taxon>Acanthomorphata</taxon>
        <taxon>Ovalentaria</taxon>
        <taxon>Atherinomorphae</taxon>
        <taxon>Cyprinodontiformes</taxon>
        <taxon>Goodeidae</taxon>
        <taxon>Crenichthys</taxon>
    </lineage>
</organism>
<comment type="caution">
    <text evidence="2">The sequence shown here is derived from an EMBL/GenBank/DDBJ whole genome shotgun (WGS) entry which is preliminary data.</text>
</comment>
<dbReference type="Proteomes" id="UP001311232">
    <property type="component" value="Unassembled WGS sequence"/>
</dbReference>
<feature type="region of interest" description="Disordered" evidence="1">
    <location>
        <begin position="117"/>
        <end position="141"/>
    </location>
</feature>
<accession>A0AAV9QVX3</accession>
<feature type="region of interest" description="Disordered" evidence="1">
    <location>
        <begin position="1"/>
        <end position="61"/>
    </location>
</feature>